<dbReference type="InterPro" id="IPR036291">
    <property type="entry name" value="NAD(P)-bd_dom_sf"/>
</dbReference>
<dbReference type="Gene3D" id="1.10.1040.10">
    <property type="entry name" value="N-(1-d-carboxylethyl)-l-norvaline Dehydrogenase, domain 2"/>
    <property type="match status" value="1"/>
</dbReference>
<evidence type="ECO:0000313" key="6">
    <source>
        <dbReference type="EMBL" id="MCF8588577.1"/>
    </source>
</evidence>
<dbReference type="InterPro" id="IPR008927">
    <property type="entry name" value="6-PGluconate_DH-like_C_sf"/>
</dbReference>
<keyword evidence="3" id="KW-0560">Oxidoreductase</keyword>
<evidence type="ECO:0000259" key="5">
    <source>
        <dbReference type="Pfam" id="PF02737"/>
    </source>
</evidence>
<dbReference type="InterPro" id="IPR006176">
    <property type="entry name" value="3-OHacyl-CoA_DH_NAD-bd"/>
</dbReference>
<dbReference type="Pfam" id="PF00725">
    <property type="entry name" value="3HCDH"/>
    <property type="match status" value="1"/>
</dbReference>
<dbReference type="SUPFAM" id="SSF48179">
    <property type="entry name" value="6-phosphogluconate dehydrogenase C-terminal domain-like"/>
    <property type="match status" value="1"/>
</dbReference>
<comment type="pathway">
    <text evidence="1">Lipid metabolism; butanoate metabolism.</text>
</comment>
<evidence type="ECO:0000313" key="7">
    <source>
        <dbReference type="Proteomes" id="UP001200110"/>
    </source>
</evidence>
<comment type="similarity">
    <text evidence="2">Belongs to the 3-hydroxyacyl-CoA dehydrogenase family.</text>
</comment>
<dbReference type="PIRSF" id="PIRSF000105">
    <property type="entry name" value="HCDH"/>
    <property type="match status" value="1"/>
</dbReference>
<evidence type="ECO:0000256" key="2">
    <source>
        <dbReference type="ARBA" id="ARBA00009463"/>
    </source>
</evidence>
<dbReference type="SUPFAM" id="SSF51735">
    <property type="entry name" value="NAD(P)-binding Rossmann-fold domains"/>
    <property type="match status" value="1"/>
</dbReference>
<name>A0ABS9ISP0_9ACTN</name>
<dbReference type="PANTHER" id="PTHR48075:SF9">
    <property type="entry name" value="3-HYDROXYBUTYRYL-COA DEHYDROGENASE"/>
    <property type="match status" value="1"/>
</dbReference>
<feature type="domain" description="3-hydroxyacyl-CoA dehydrogenase C-terminal" evidence="4">
    <location>
        <begin position="190"/>
        <end position="286"/>
    </location>
</feature>
<proteinExistence type="inferred from homology"/>
<dbReference type="InterPro" id="IPR022694">
    <property type="entry name" value="3-OHacyl-CoA_DH"/>
</dbReference>
<sequence>MASEKIARVGIVGAGRMGAGIAEVCARAHCDVLVHEPARDLVAACRSRILDSLDQGVSSGTLTARERDRMSSGLRFTTDLADFADRELVIEAIVEDEAAKVDIFGRLDVVVGPAAILASNTSSIPIGTLSAATSRPRMLVGMHFFHPVPEVALMELVTTSATDDAVARRVRDFAHDVLGKHVICSSDRSGFVVNALLVPYLLSAVRMVESGFASVDDVDTAMVLGVAHPMGPLRLADLIGLDTVVAIADRMRSEFDEPMYSPPRLLRRMVDEGRLGKKADLGFYRYGDRVTADM</sequence>
<dbReference type="RefSeq" id="WP_236997821.1">
    <property type="nucleotide sequence ID" value="NZ_JAKKOR010000007.1"/>
</dbReference>
<evidence type="ECO:0000256" key="3">
    <source>
        <dbReference type="ARBA" id="ARBA00023002"/>
    </source>
</evidence>
<gene>
    <name evidence="6" type="ORF">L5G33_08880</name>
</gene>
<feature type="domain" description="3-hydroxyacyl-CoA dehydrogenase NAD binding" evidence="5">
    <location>
        <begin position="9"/>
        <end position="186"/>
    </location>
</feature>
<reference evidence="6 7" key="1">
    <citation type="submission" date="2022-01" db="EMBL/GenBank/DDBJ databases">
        <authorList>
            <person name="Huang Y."/>
        </authorList>
    </citation>
    <scope>NUCLEOTIDE SEQUENCE [LARGE SCALE GENOMIC DNA]</scope>
    <source>
        <strain evidence="6 7">HY366</strain>
    </source>
</reference>
<keyword evidence="7" id="KW-1185">Reference proteome</keyword>
<comment type="caution">
    <text evidence="6">The sequence shown here is derived from an EMBL/GenBank/DDBJ whole genome shotgun (WGS) entry which is preliminary data.</text>
</comment>
<organism evidence="6 7">
    <name type="scientific">Gordonia liuliyuniae</name>
    <dbReference type="NCBI Taxonomy" id="2911517"/>
    <lineage>
        <taxon>Bacteria</taxon>
        <taxon>Bacillati</taxon>
        <taxon>Actinomycetota</taxon>
        <taxon>Actinomycetes</taxon>
        <taxon>Mycobacteriales</taxon>
        <taxon>Gordoniaceae</taxon>
        <taxon>Gordonia</taxon>
    </lineage>
</organism>
<dbReference type="NCBIfam" id="NF005875">
    <property type="entry name" value="PRK07819.1"/>
    <property type="match status" value="1"/>
</dbReference>
<dbReference type="InterPro" id="IPR006108">
    <property type="entry name" value="3HC_DH_C"/>
</dbReference>
<dbReference type="EMBL" id="JAKKOR010000007">
    <property type="protein sequence ID" value="MCF8588577.1"/>
    <property type="molecule type" value="Genomic_DNA"/>
</dbReference>
<dbReference type="InterPro" id="IPR013328">
    <property type="entry name" value="6PGD_dom2"/>
</dbReference>
<dbReference type="Pfam" id="PF02737">
    <property type="entry name" value="3HCDH_N"/>
    <property type="match status" value="1"/>
</dbReference>
<protein>
    <submittedName>
        <fullName evidence="6">3-hydroxybutyryl-CoA dehydrogenase</fullName>
    </submittedName>
</protein>
<dbReference type="Gene3D" id="3.40.50.720">
    <property type="entry name" value="NAD(P)-binding Rossmann-like Domain"/>
    <property type="match status" value="1"/>
</dbReference>
<dbReference type="Proteomes" id="UP001200110">
    <property type="component" value="Unassembled WGS sequence"/>
</dbReference>
<accession>A0ABS9ISP0</accession>
<evidence type="ECO:0000259" key="4">
    <source>
        <dbReference type="Pfam" id="PF00725"/>
    </source>
</evidence>
<evidence type="ECO:0000256" key="1">
    <source>
        <dbReference type="ARBA" id="ARBA00005086"/>
    </source>
</evidence>
<dbReference type="PANTHER" id="PTHR48075">
    <property type="entry name" value="3-HYDROXYACYL-COA DEHYDROGENASE FAMILY PROTEIN"/>
    <property type="match status" value="1"/>
</dbReference>